<feature type="compositionally biased region" description="Basic and acidic residues" evidence="1">
    <location>
        <begin position="292"/>
        <end position="302"/>
    </location>
</feature>
<organism evidence="4 5">
    <name type="scientific">Brachybacterium alimentarium</name>
    <dbReference type="NCBI Taxonomy" id="47845"/>
    <lineage>
        <taxon>Bacteria</taxon>
        <taxon>Bacillati</taxon>
        <taxon>Actinomycetota</taxon>
        <taxon>Actinomycetes</taxon>
        <taxon>Micrococcales</taxon>
        <taxon>Dermabacteraceae</taxon>
        <taxon>Brachybacterium</taxon>
    </lineage>
</organism>
<feature type="compositionally biased region" description="Low complexity" evidence="1">
    <location>
        <begin position="221"/>
        <end position="231"/>
    </location>
</feature>
<reference evidence="4 5" key="1">
    <citation type="journal article" date="2017" name="Elife">
        <title>Extensive horizontal gene transfer in cheese-associated bacteria.</title>
        <authorList>
            <person name="Bonham K.S."/>
            <person name="Wolfe B.E."/>
            <person name="Dutton R.J."/>
        </authorList>
    </citation>
    <scope>NUCLEOTIDE SEQUENCE [LARGE SCALE GENOMIC DNA]</scope>
    <source>
        <strain evidence="4 5">341_9</strain>
    </source>
</reference>
<feature type="compositionally biased region" description="Low complexity" evidence="1">
    <location>
        <begin position="238"/>
        <end position="251"/>
    </location>
</feature>
<feature type="transmembrane region" description="Helical" evidence="2">
    <location>
        <begin position="72"/>
        <end position="94"/>
    </location>
</feature>
<dbReference type="Pfam" id="PF11181">
    <property type="entry name" value="YflT"/>
    <property type="match status" value="1"/>
</dbReference>
<keyword evidence="2" id="KW-0812">Transmembrane</keyword>
<proteinExistence type="predicted"/>
<evidence type="ECO:0000259" key="3">
    <source>
        <dbReference type="Pfam" id="PF11181"/>
    </source>
</evidence>
<dbReference type="AlphaFoldDB" id="A0A2A3YM35"/>
<gene>
    <name evidence="4" type="ORF">CIK66_04220</name>
</gene>
<keyword evidence="2" id="KW-1133">Transmembrane helix</keyword>
<evidence type="ECO:0000256" key="1">
    <source>
        <dbReference type="SAM" id="MobiDB-lite"/>
    </source>
</evidence>
<evidence type="ECO:0000313" key="5">
    <source>
        <dbReference type="Proteomes" id="UP000218598"/>
    </source>
</evidence>
<feature type="region of interest" description="Disordered" evidence="1">
    <location>
        <begin position="160"/>
        <end position="329"/>
    </location>
</feature>
<keyword evidence="5" id="KW-1185">Reference proteome</keyword>
<sequence length="329" mass="34501">MTQPPRSASPLTARLYDLEYPRSLGVYSTYQEVQAVVDTLADNHFPVQSTLIVGTDLKLMERVTGRKTWGRVIGQGVLSGLWMGLFLGLLLMFITPSNVLVVLTSVLLGIVFFTVWSVIGYAMSGGKRDFTSMVATIPMQYELLVEHKHADQARRLLAESGASPAPAPVSPATPLPGHSGPAGQFGAKQQGSGPFGASPQGSGSFGASQQGGRPSSGADHPAAPRQNAPQQPGGGQPGSRSAPSAPAAPGAETPTGRPLYGQPAPSAPSAPTSETPGRPSRPSFGQPAGTPLHEDSRPHSSDPEVDPAAEPRFGEDRPEDPQDYYHRGR</sequence>
<evidence type="ECO:0000313" key="4">
    <source>
        <dbReference type="EMBL" id="PCC40358.1"/>
    </source>
</evidence>
<comment type="caution">
    <text evidence="4">The sequence shown here is derived from an EMBL/GenBank/DDBJ whole genome shotgun (WGS) entry which is preliminary data.</text>
</comment>
<feature type="compositionally biased region" description="Pro residues" evidence="1">
    <location>
        <begin position="165"/>
        <end position="174"/>
    </location>
</feature>
<feature type="transmembrane region" description="Helical" evidence="2">
    <location>
        <begin position="100"/>
        <end position="123"/>
    </location>
</feature>
<feature type="compositionally biased region" description="Low complexity" evidence="1">
    <location>
        <begin position="189"/>
        <end position="212"/>
    </location>
</feature>
<feature type="compositionally biased region" description="Low complexity" evidence="1">
    <location>
        <begin position="263"/>
        <end position="276"/>
    </location>
</feature>
<dbReference type="Proteomes" id="UP000218598">
    <property type="component" value="Unassembled WGS sequence"/>
</dbReference>
<dbReference type="RefSeq" id="WP_096163294.1">
    <property type="nucleotide sequence ID" value="NZ_BAAAIQ010000026.1"/>
</dbReference>
<dbReference type="EMBL" id="NRGR01000007">
    <property type="protein sequence ID" value="PCC40358.1"/>
    <property type="molecule type" value="Genomic_DNA"/>
</dbReference>
<dbReference type="OrthoDB" id="3381462at2"/>
<name>A0A2A3YM35_9MICO</name>
<keyword evidence="2" id="KW-0472">Membrane</keyword>
<feature type="domain" description="General stress protein 17M-like" evidence="3">
    <location>
        <begin position="23"/>
        <end position="98"/>
    </location>
</feature>
<dbReference type="InterPro" id="IPR025889">
    <property type="entry name" value="GSP17M-like_dom"/>
</dbReference>
<dbReference type="GeneID" id="95325891"/>
<feature type="compositionally biased region" description="Basic and acidic residues" evidence="1">
    <location>
        <begin position="312"/>
        <end position="329"/>
    </location>
</feature>
<protein>
    <recommendedName>
        <fullName evidence="3">General stress protein 17M-like domain-containing protein</fullName>
    </recommendedName>
</protein>
<accession>A0A2A3YM35</accession>
<evidence type="ECO:0000256" key="2">
    <source>
        <dbReference type="SAM" id="Phobius"/>
    </source>
</evidence>